<feature type="binding site" evidence="8">
    <location>
        <begin position="152"/>
        <end position="153"/>
    </location>
    <ligand>
        <name>pyridoxal 5'-phosphate</name>
        <dbReference type="ChEBI" id="CHEBI:597326"/>
    </ligand>
</feature>
<organism evidence="11 12">
    <name type="scientific">Luteimonas deserti</name>
    <dbReference type="NCBI Taxonomy" id="2752306"/>
    <lineage>
        <taxon>Bacteria</taxon>
        <taxon>Pseudomonadati</taxon>
        <taxon>Pseudomonadota</taxon>
        <taxon>Gammaproteobacteria</taxon>
        <taxon>Lysobacterales</taxon>
        <taxon>Lysobacteraceae</taxon>
        <taxon>Luteimonas</taxon>
    </lineage>
</organism>
<evidence type="ECO:0000313" key="11">
    <source>
        <dbReference type="EMBL" id="NYZ62036.1"/>
    </source>
</evidence>
<dbReference type="GO" id="GO:0030170">
    <property type="term" value="F:pyridoxal phosphate binding"/>
    <property type="evidence" value="ECO:0007669"/>
    <property type="project" value="UniProtKB-UniRule"/>
</dbReference>
<dbReference type="InterPro" id="IPR015421">
    <property type="entry name" value="PyrdxlP-dep_Trfase_major"/>
</dbReference>
<evidence type="ECO:0000256" key="6">
    <source>
        <dbReference type="ARBA" id="ARBA00022898"/>
    </source>
</evidence>
<dbReference type="Gene3D" id="3.90.1150.10">
    <property type="entry name" value="Aspartate Aminotransferase, domain 1"/>
    <property type="match status" value="1"/>
</dbReference>
<evidence type="ECO:0000256" key="5">
    <source>
        <dbReference type="ARBA" id="ARBA00022756"/>
    </source>
</evidence>
<comment type="subunit">
    <text evidence="3 8">Homodimer.</text>
</comment>
<comment type="cofactor">
    <cofactor evidence="1 8 9">
        <name>pyridoxal 5'-phosphate</name>
        <dbReference type="ChEBI" id="CHEBI:597326"/>
    </cofactor>
</comment>
<feature type="binding site" evidence="8">
    <location>
        <position position="223"/>
    </location>
    <ligand>
        <name>pyridoxal 5'-phosphate</name>
        <dbReference type="ChEBI" id="CHEBI:597326"/>
    </ligand>
</feature>
<dbReference type="InterPro" id="IPR004839">
    <property type="entry name" value="Aminotransferase_I/II_large"/>
</dbReference>
<evidence type="ECO:0000256" key="4">
    <source>
        <dbReference type="ARBA" id="ARBA00022679"/>
    </source>
</evidence>
<dbReference type="EC" id="2.3.1.47" evidence="8"/>
<dbReference type="InterPro" id="IPR004723">
    <property type="entry name" value="AONS_Archaea/Proteobacteria"/>
</dbReference>
<keyword evidence="5 8" id="KW-0093">Biotin biosynthesis</keyword>
<dbReference type="InterPro" id="IPR015422">
    <property type="entry name" value="PyrdxlP-dep_Trfase_small"/>
</dbReference>
<dbReference type="GO" id="GO:0009102">
    <property type="term" value="P:biotin biosynthetic process"/>
    <property type="evidence" value="ECO:0007669"/>
    <property type="project" value="UniProtKB-UniRule"/>
</dbReference>
<accession>A0A7Z0QNT4</accession>
<dbReference type="Gene3D" id="3.40.640.10">
    <property type="entry name" value="Type I PLP-dependent aspartate aminotransferase-like (Major domain)"/>
    <property type="match status" value="1"/>
</dbReference>
<evidence type="ECO:0000256" key="2">
    <source>
        <dbReference type="ARBA" id="ARBA00004746"/>
    </source>
</evidence>
<dbReference type="SUPFAM" id="SSF53383">
    <property type="entry name" value="PLP-dependent transferases"/>
    <property type="match status" value="1"/>
</dbReference>
<evidence type="ECO:0000313" key="12">
    <source>
        <dbReference type="Proteomes" id="UP000589896"/>
    </source>
</evidence>
<dbReference type="AlphaFoldDB" id="A0A7Z0QNT4"/>
<comment type="caution">
    <text evidence="11">The sequence shown here is derived from an EMBL/GenBank/DDBJ whole genome shotgun (WGS) entry which is preliminary data.</text>
</comment>
<dbReference type="Pfam" id="PF00155">
    <property type="entry name" value="Aminotran_1_2"/>
    <property type="match status" value="1"/>
</dbReference>
<name>A0A7Z0QNT4_9GAMM</name>
<evidence type="ECO:0000256" key="7">
    <source>
        <dbReference type="ARBA" id="ARBA00047715"/>
    </source>
</evidence>
<dbReference type="Proteomes" id="UP000589896">
    <property type="component" value="Unassembled WGS sequence"/>
</dbReference>
<dbReference type="InterPro" id="IPR050087">
    <property type="entry name" value="AON_synthase_class-II"/>
</dbReference>
<feature type="modified residue" description="N6-(pyridoxal phosphate)lysine" evidence="8 9">
    <location>
        <position position="283"/>
    </location>
</feature>
<dbReference type="GO" id="GO:0008710">
    <property type="term" value="F:8-amino-7-oxononanoate synthase activity"/>
    <property type="evidence" value="ECO:0007669"/>
    <property type="project" value="UniProtKB-UniRule"/>
</dbReference>
<dbReference type="UniPathway" id="UPA00078"/>
<dbReference type="PANTHER" id="PTHR13693">
    <property type="entry name" value="CLASS II AMINOTRANSFERASE/8-AMINO-7-OXONONANOATE SYNTHASE"/>
    <property type="match status" value="1"/>
</dbReference>
<evidence type="ECO:0000256" key="8">
    <source>
        <dbReference type="HAMAP-Rule" id="MF_01693"/>
    </source>
</evidence>
<dbReference type="InterPro" id="IPR015424">
    <property type="entry name" value="PyrdxlP-dep_Trfase"/>
</dbReference>
<dbReference type="InterPro" id="IPR022834">
    <property type="entry name" value="AONS_Proteobacteria"/>
</dbReference>
<comment type="pathway">
    <text evidence="2 8">Cofactor biosynthesis; biotin biosynthesis.</text>
</comment>
<dbReference type="HAMAP" id="MF_01693">
    <property type="entry name" value="BioF_aminotrans_2"/>
    <property type="match status" value="1"/>
</dbReference>
<protein>
    <recommendedName>
        <fullName evidence="8">8-amino-7-oxononanoate synthase</fullName>
        <shortName evidence="8">AONS</shortName>
        <ecNumber evidence="8">2.3.1.47</ecNumber>
    </recommendedName>
    <alternativeName>
        <fullName evidence="8">7-keto-8-amino-pelargonic acid synthase</fullName>
        <shortName evidence="8">7-KAP synthase</shortName>
        <shortName evidence="8">KAPA synthase</shortName>
    </alternativeName>
    <alternativeName>
        <fullName evidence="8">8-amino-7-ketopelargonate synthase</fullName>
    </alternativeName>
</protein>
<keyword evidence="12" id="KW-1185">Reference proteome</keyword>
<comment type="catalytic activity">
    <reaction evidence="7 8">
        <text>6-carboxyhexanoyl-[ACP] + L-alanine + H(+) = (8S)-8-amino-7-oxononanoate + holo-[ACP] + CO2</text>
        <dbReference type="Rhea" id="RHEA:42288"/>
        <dbReference type="Rhea" id="RHEA-COMP:9685"/>
        <dbReference type="Rhea" id="RHEA-COMP:9955"/>
        <dbReference type="ChEBI" id="CHEBI:15378"/>
        <dbReference type="ChEBI" id="CHEBI:16526"/>
        <dbReference type="ChEBI" id="CHEBI:57972"/>
        <dbReference type="ChEBI" id="CHEBI:64479"/>
        <dbReference type="ChEBI" id="CHEBI:78846"/>
        <dbReference type="ChEBI" id="CHEBI:149468"/>
        <dbReference type="EC" id="2.3.1.47"/>
    </reaction>
</comment>
<reference evidence="11 12" key="1">
    <citation type="submission" date="2020-07" db="EMBL/GenBank/DDBJ databases">
        <title>isolation of Luteimonas sp. SJ-16.</title>
        <authorList>
            <person name="Huang X.-X."/>
            <person name="Xu L."/>
            <person name="Sun J.-Q."/>
        </authorList>
    </citation>
    <scope>NUCLEOTIDE SEQUENCE [LARGE SCALE GENOMIC DNA]</scope>
    <source>
        <strain evidence="11 12">SJ-16</strain>
    </source>
</reference>
<dbReference type="EMBL" id="JACCJZ010000010">
    <property type="protein sequence ID" value="NYZ62036.1"/>
    <property type="molecule type" value="Genomic_DNA"/>
</dbReference>
<keyword evidence="6 8" id="KW-0663">Pyridoxal phosphate</keyword>
<feature type="domain" description="Aminotransferase class I/classII large" evidence="10">
    <location>
        <begin position="86"/>
        <end position="425"/>
    </location>
</feature>
<sequence>MPRTPGACSSAPRGAWAWRSTAWSHCRRSPWARWRSGRVMAPDRPDLRERARQAREARDAVHGRRRRRVVTRRDGMRCEVDGRWLLNVCGNDYLGLSQHFAVSGALQDAAATDGVGSGGSHLVSGHHARHAALEREIADWLQLPAALLLGSGFAANLAVLQALLGDEDVCVQDRLNHASLIDAARLAGCRLRRYPHADAQGALRQLRSLPGSAAVVATDGVFSMDGDVAPLRELAVVARVQHALLYVDDAHGIGVLGPDGRGSVAEARLDVGAVPLQLVTLGKALGGYGAVLAGDADLVAHLAETARPYLYTTALPPAQAAASLAAVRLARLEHWRRERLMALVQRFRTRARAAGLDLMPSETPIQPLRCGDNANALAWSAALEAAGFWVAAIRPPTVPEGQARLRITLSAAHADADVDALVDALARARDTLGAESAVATPA</sequence>
<feature type="binding site" evidence="8">
    <location>
        <position position="397"/>
    </location>
    <ligand>
        <name>substrate</name>
    </ligand>
</feature>
<evidence type="ECO:0000256" key="9">
    <source>
        <dbReference type="PIRSR" id="PIRSR604723-51"/>
    </source>
</evidence>
<feature type="binding site" evidence="8">
    <location>
        <position position="251"/>
    </location>
    <ligand>
        <name>pyridoxal 5'-phosphate</name>
        <dbReference type="ChEBI" id="CHEBI:597326"/>
    </ligand>
</feature>
<evidence type="ECO:0000256" key="3">
    <source>
        <dbReference type="ARBA" id="ARBA00011738"/>
    </source>
</evidence>
<dbReference type="PANTHER" id="PTHR13693:SF100">
    <property type="entry name" value="8-AMINO-7-OXONONANOATE SYNTHASE"/>
    <property type="match status" value="1"/>
</dbReference>
<evidence type="ECO:0000256" key="1">
    <source>
        <dbReference type="ARBA" id="ARBA00001933"/>
    </source>
</evidence>
<comment type="similarity">
    <text evidence="8">Belongs to the class-II pyridoxal-phosphate-dependent aminotransferase family. BioF subfamily.</text>
</comment>
<feature type="binding site" evidence="8">
    <location>
        <position position="177"/>
    </location>
    <ligand>
        <name>substrate</name>
    </ligand>
</feature>
<gene>
    <name evidence="8 11" type="primary">bioF</name>
    <name evidence="11" type="ORF">H0E82_04555</name>
</gene>
<keyword evidence="11" id="KW-0012">Acyltransferase</keyword>
<feature type="binding site" evidence="8">
    <location>
        <position position="280"/>
    </location>
    <ligand>
        <name>pyridoxal 5'-phosphate</name>
        <dbReference type="ChEBI" id="CHEBI:597326"/>
    </ligand>
</feature>
<feature type="binding site" evidence="8">
    <location>
        <position position="65"/>
    </location>
    <ligand>
        <name>substrate</name>
    </ligand>
</feature>
<keyword evidence="4 8" id="KW-0808">Transferase</keyword>
<dbReference type="NCBIfam" id="TIGR00858">
    <property type="entry name" value="bioF"/>
    <property type="match status" value="1"/>
</dbReference>
<comment type="function">
    <text evidence="8">Catalyzes the decarboxylative condensation of pimeloyl-[acyl-carrier protein] and L-alanine to produce 8-amino-7-oxononanoate (AON), [acyl-carrier protein], and carbon dioxide.</text>
</comment>
<proteinExistence type="inferred from homology"/>
<evidence type="ECO:0000259" key="10">
    <source>
        <dbReference type="Pfam" id="PF00155"/>
    </source>
</evidence>